<dbReference type="AlphaFoldDB" id="A0A1G2MM93"/>
<keyword evidence="1" id="KW-0472">Membrane</keyword>
<dbReference type="Proteomes" id="UP000178413">
    <property type="component" value="Unassembled WGS sequence"/>
</dbReference>
<name>A0A1G2MM93_9BACT</name>
<reference evidence="2 3" key="1">
    <citation type="journal article" date="2016" name="Nat. Commun.">
        <title>Thousands of microbial genomes shed light on interconnected biogeochemical processes in an aquifer system.</title>
        <authorList>
            <person name="Anantharaman K."/>
            <person name="Brown C.T."/>
            <person name="Hug L.A."/>
            <person name="Sharon I."/>
            <person name="Castelle C.J."/>
            <person name="Probst A.J."/>
            <person name="Thomas B.C."/>
            <person name="Singh A."/>
            <person name="Wilkins M.J."/>
            <person name="Karaoz U."/>
            <person name="Brodie E.L."/>
            <person name="Williams K.H."/>
            <person name="Hubbard S.S."/>
            <person name="Banfield J.F."/>
        </authorList>
    </citation>
    <scope>NUCLEOTIDE SEQUENCE [LARGE SCALE GENOMIC DNA]</scope>
</reference>
<gene>
    <name evidence="2" type="ORF">A3D50_01055</name>
</gene>
<evidence type="ECO:0000313" key="2">
    <source>
        <dbReference type="EMBL" id="OHA24112.1"/>
    </source>
</evidence>
<feature type="transmembrane region" description="Helical" evidence="1">
    <location>
        <begin position="6"/>
        <end position="28"/>
    </location>
</feature>
<keyword evidence="1" id="KW-0812">Transmembrane</keyword>
<comment type="caution">
    <text evidence="2">The sequence shown here is derived from an EMBL/GenBank/DDBJ whole genome shotgun (WGS) entry which is preliminary data.</text>
</comment>
<accession>A0A1G2MM93</accession>
<evidence type="ECO:0000313" key="3">
    <source>
        <dbReference type="Proteomes" id="UP000178413"/>
    </source>
</evidence>
<keyword evidence="1" id="KW-1133">Transmembrane helix</keyword>
<organism evidence="2 3">
    <name type="scientific">Candidatus Taylorbacteria bacterium RIFCSPHIGHO2_02_FULL_44_12</name>
    <dbReference type="NCBI Taxonomy" id="1802308"/>
    <lineage>
        <taxon>Bacteria</taxon>
        <taxon>Candidatus Tayloriibacteriota</taxon>
    </lineage>
</organism>
<protein>
    <submittedName>
        <fullName evidence="2">Uncharacterized protein</fullName>
    </submittedName>
</protein>
<proteinExistence type="predicted"/>
<dbReference type="EMBL" id="MHRM01000012">
    <property type="protein sequence ID" value="OHA24112.1"/>
    <property type="molecule type" value="Genomic_DNA"/>
</dbReference>
<evidence type="ECO:0000256" key="1">
    <source>
        <dbReference type="SAM" id="Phobius"/>
    </source>
</evidence>
<sequence length="150" mass="17094">MTKIKLGGWVMLVLVFGILSVWVLGLWLKDPSKPMFAETGTSPRQTRTSANYTSKNWLRITNIMVVSGQWSQEITVDKSRGDERLDSRLLTPGVWWQIKVNGVEYPPMPPLNSPEAKAVELPEVNSMQWRVIPNSSVSLGTIEYWVTKRY</sequence>